<dbReference type="Proteomes" id="UP000295325">
    <property type="component" value="Unassembled WGS sequence"/>
</dbReference>
<dbReference type="AlphaFoldDB" id="A0A4V3EUB3"/>
<dbReference type="RefSeq" id="WP_133627580.1">
    <property type="nucleotide sequence ID" value="NZ_SOAZ01000005.1"/>
</dbReference>
<keyword evidence="1" id="KW-1133">Transmembrane helix</keyword>
<dbReference type="NCBIfam" id="TIGR02896">
    <property type="entry name" value="spore_III_AF"/>
    <property type="match status" value="1"/>
</dbReference>
<keyword evidence="1" id="KW-0812">Transmembrane</keyword>
<sequence length="192" mass="22317">MLIFLKEWITAVVSMVIFMTVIDLVLPHNSGFKKYVSLVTGLIVVITILVPVFKLIDKRVDVQATILQYTDDFNKKQYEIDKSNLQKSINEQTMEVYKEKLRKQIEQEVYRETGKKYTVIKLEVVEDTNSINYAEIKALEFKVSQDESSVKPVDKVVIGGQQTEEKEFKDVKVINFLKEKFNIDPSLVKFKK</sequence>
<evidence type="ECO:0000256" key="1">
    <source>
        <dbReference type="SAM" id="Phobius"/>
    </source>
</evidence>
<keyword evidence="1" id="KW-0472">Membrane</keyword>
<reference evidence="2 3" key="1">
    <citation type="submission" date="2019-03" db="EMBL/GenBank/DDBJ databases">
        <title>Genomic Encyclopedia of Type Strains, Phase IV (KMG-IV): sequencing the most valuable type-strain genomes for metagenomic binning, comparative biology and taxonomic classification.</title>
        <authorList>
            <person name="Goeker M."/>
        </authorList>
    </citation>
    <scope>NUCLEOTIDE SEQUENCE [LARGE SCALE GENOMIC DNA]</scope>
    <source>
        <strain evidence="2 3">DSM 24455</strain>
    </source>
</reference>
<organism evidence="2 3">
    <name type="scientific">Fonticella tunisiensis</name>
    <dbReference type="NCBI Taxonomy" id="1096341"/>
    <lineage>
        <taxon>Bacteria</taxon>
        <taxon>Bacillati</taxon>
        <taxon>Bacillota</taxon>
        <taxon>Clostridia</taxon>
        <taxon>Eubacteriales</taxon>
        <taxon>Clostridiaceae</taxon>
        <taxon>Fonticella</taxon>
    </lineage>
</organism>
<evidence type="ECO:0000313" key="3">
    <source>
        <dbReference type="Proteomes" id="UP000295325"/>
    </source>
</evidence>
<proteinExistence type="predicted"/>
<feature type="transmembrane region" description="Helical" evidence="1">
    <location>
        <begin position="7"/>
        <end position="26"/>
    </location>
</feature>
<feature type="transmembrane region" description="Helical" evidence="1">
    <location>
        <begin position="38"/>
        <end position="56"/>
    </location>
</feature>
<keyword evidence="3" id="KW-1185">Reference proteome</keyword>
<dbReference type="OrthoDB" id="2375554at2"/>
<protein>
    <submittedName>
        <fullName evidence="2">Stage III sporulation protein AF</fullName>
    </submittedName>
</protein>
<evidence type="ECO:0000313" key="2">
    <source>
        <dbReference type="EMBL" id="TDT61949.1"/>
    </source>
</evidence>
<comment type="caution">
    <text evidence="2">The sequence shown here is derived from an EMBL/GenBank/DDBJ whole genome shotgun (WGS) entry which is preliminary data.</text>
</comment>
<dbReference type="Pfam" id="PF09581">
    <property type="entry name" value="Spore_III_AF"/>
    <property type="match status" value="1"/>
</dbReference>
<accession>A0A4V3EUB3</accession>
<name>A0A4V3EUB3_9CLOT</name>
<dbReference type="InterPro" id="IPR014245">
    <property type="entry name" value="Spore_III_AF"/>
</dbReference>
<dbReference type="EMBL" id="SOAZ01000005">
    <property type="protein sequence ID" value="TDT61949.1"/>
    <property type="molecule type" value="Genomic_DNA"/>
</dbReference>
<gene>
    <name evidence="2" type="ORF">EDD71_105129</name>
</gene>